<feature type="transmembrane region" description="Helical" evidence="14">
    <location>
        <begin position="134"/>
        <end position="156"/>
    </location>
</feature>
<keyword evidence="10 14" id="KW-1133">Transmembrane helix</keyword>
<dbReference type="GO" id="GO:0004222">
    <property type="term" value="F:metalloendopeptidase activity"/>
    <property type="evidence" value="ECO:0007669"/>
    <property type="project" value="InterPro"/>
</dbReference>
<dbReference type="Gene3D" id="1.10.8.60">
    <property type="match status" value="1"/>
</dbReference>
<dbReference type="HAMAP" id="MF_01458">
    <property type="entry name" value="FtsH"/>
    <property type="match status" value="1"/>
</dbReference>
<dbReference type="GO" id="GO:0005886">
    <property type="term" value="C:plasma membrane"/>
    <property type="evidence" value="ECO:0007669"/>
    <property type="project" value="UniProtKB-SubCell"/>
</dbReference>
<evidence type="ECO:0000256" key="13">
    <source>
        <dbReference type="ARBA" id="ARBA00061570"/>
    </source>
</evidence>
<evidence type="ECO:0000256" key="8">
    <source>
        <dbReference type="ARBA" id="ARBA00022833"/>
    </source>
</evidence>
<dbReference type="Pfam" id="PF17862">
    <property type="entry name" value="AAA_lid_3"/>
    <property type="match status" value="1"/>
</dbReference>
<feature type="active site" evidence="14">
    <location>
        <position position="441"/>
    </location>
</feature>
<proteinExistence type="inferred from homology"/>
<dbReference type="InterPro" id="IPR003960">
    <property type="entry name" value="ATPase_AAA_CS"/>
</dbReference>
<gene>
    <name evidence="17" type="primary">hflB</name>
    <name evidence="14" type="synonym">ftsH</name>
    <name evidence="17" type="ORF">H0S73_10780</name>
</gene>
<dbReference type="PROSITE" id="PS00674">
    <property type="entry name" value="AAA"/>
    <property type="match status" value="1"/>
</dbReference>
<dbReference type="InterPro" id="IPR027417">
    <property type="entry name" value="P-loop_NTPase"/>
</dbReference>
<dbReference type="GO" id="GO:0008270">
    <property type="term" value="F:zinc ion binding"/>
    <property type="evidence" value="ECO:0007669"/>
    <property type="project" value="UniProtKB-UniRule"/>
</dbReference>
<dbReference type="FunFam" id="3.40.50.300:FF:000001">
    <property type="entry name" value="ATP-dependent zinc metalloprotease FtsH"/>
    <property type="match status" value="1"/>
</dbReference>
<evidence type="ECO:0000256" key="14">
    <source>
        <dbReference type="HAMAP-Rule" id="MF_01458"/>
    </source>
</evidence>
<organism evidence="17 18">
    <name type="scientific">Microvirga mediterraneensis</name>
    <dbReference type="NCBI Taxonomy" id="2754695"/>
    <lineage>
        <taxon>Bacteria</taxon>
        <taxon>Pseudomonadati</taxon>
        <taxon>Pseudomonadota</taxon>
        <taxon>Alphaproteobacteria</taxon>
        <taxon>Hyphomicrobiales</taxon>
        <taxon>Methylobacteriaceae</taxon>
        <taxon>Microvirga</taxon>
    </lineage>
</organism>
<dbReference type="InterPro" id="IPR000642">
    <property type="entry name" value="Peptidase_M41"/>
</dbReference>
<dbReference type="InterPro" id="IPR003959">
    <property type="entry name" value="ATPase_AAA_core"/>
</dbReference>
<feature type="binding site" evidence="14">
    <location>
        <position position="440"/>
    </location>
    <ligand>
        <name>Zn(2+)</name>
        <dbReference type="ChEBI" id="CHEBI:29105"/>
        <note>catalytic</note>
    </ligand>
</feature>
<dbReference type="Pfam" id="PF01434">
    <property type="entry name" value="Peptidase_M41"/>
    <property type="match status" value="1"/>
</dbReference>
<evidence type="ECO:0000256" key="11">
    <source>
        <dbReference type="ARBA" id="ARBA00023049"/>
    </source>
</evidence>
<feature type="binding site" evidence="14">
    <location>
        <position position="444"/>
    </location>
    <ligand>
        <name>Zn(2+)</name>
        <dbReference type="ChEBI" id="CHEBI:29105"/>
        <note>catalytic</note>
    </ligand>
</feature>
<dbReference type="GO" id="GO:0005524">
    <property type="term" value="F:ATP binding"/>
    <property type="evidence" value="ECO:0007669"/>
    <property type="project" value="UniProtKB-UniRule"/>
</dbReference>
<evidence type="ECO:0000259" key="16">
    <source>
        <dbReference type="SMART" id="SM00382"/>
    </source>
</evidence>
<evidence type="ECO:0000256" key="12">
    <source>
        <dbReference type="ARBA" id="ARBA00023136"/>
    </source>
</evidence>
<feature type="binding site" evidence="14">
    <location>
        <begin position="218"/>
        <end position="225"/>
    </location>
    <ligand>
        <name>ATP</name>
        <dbReference type="ChEBI" id="CHEBI:30616"/>
    </ligand>
</feature>
<dbReference type="SMART" id="SM00382">
    <property type="entry name" value="AAA"/>
    <property type="match status" value="1"/>
</dbReference>
<evidence type="ECO:0000256" key="1">
    <source>
        <dbReference type="ARBA" id="ARBA00004370"/>
    </source>
</evidence>
<dbReference type="Gene3D" id="3.40.50.300">
    <property type="entry name" value="P-loop containing nucleotide triphosphate hydrolases"/>
    <property type="match status" value="1"/>
</dbReference>
<keyword evidence="7 14" id="KW-0378">Hydrolase</keyword>
<comment type="similarity">
    <text evidence="13 14">In the central section; belongs to the AAA ATPase family.</text>
</comment>
<comment type="subcellular location">
    <subcellularLocation>
        <location evidence="14">Cell membrane</location>
        <topology evidence="14">Multi-pass membrane protein</topology>
        <orientation evidence="14">Cytoplasmic side</orientation>
    </subcellularLocation>
    <subcellularLocation>
        <location evidence="1">Membrane</location>
    </subcellularLocation>
</comment>
<dbReference type="EMBL" id="JACDXJ010000001">
    <property type="protein sequence ID" value="MBA1156608.1"/>
    <property type="molecule type" value="Genomic_DNA"/>
</dbReference>
<comment type="cofactor">
    <cofactor evidence="14">
        <name>Zn(2+)</name>
        <dbReference type="ChEBI" id="CHEBI:29105"/>
    </cofactor>
    <text evidence="14">Binds 1 zinc ion per subunit.</text>
</comment>
<protein>
    <recommendedName>
        <fullName evidence="14">ATP-dependent zinc metalloprotease FtsH</fullName>
        <ecNumber evidence="14">3.4.24.-</ecNumber>
    </recommendedName>
</protein>
<dbReference type="Proteomes" id="UP000572984">
    <property type="component" value="Unassembled WGS sequence"/>
</dbReference>
<dbReference type="EC" id="3.4.24.-" evidence="14"/>
<dbReference type="InterPro" id="IPR037219">
    <property type="entry name" value="Peptidase_M41-like"/>
</dbReference>
<feature type="domain" description="AAA+ ATPase" evidence="16">
    <location>
        <begin position="210"/>
        <end position="349"/>
    </location>
</feature>
<evidence type="ECO:0000256" key="15">
    <source>
        <dbReference type="RuleBase" id="RU003651"/>
    </source>
</evidence>
<evidence type="ECO:0000313" key="17">
    <source>
        <dbReference type="EMBL" id="MBA1156608.1"/>
    </source>
</evidence>
<keyword evidence="6 14" id="KW-0547">Nucleotide-binding</keyword>
<dbReference type="InterPro" id="IPR003593">
    <property type="entry name" value="AAA+_ATPase"/>
</dbReference>
<comment type="function">
    <text evidence="14">Acts as a processive, ATP-dependent zinc metallopeptidase for both cytoplasmic and membrane proteins. Plays a role in the quality control of integral membrane proteins.</text>
</comment>
<evidence type="ECO:0000256" key="9">
    <source>
        <dbReference type="ARBA" id="ARBA00022840"/>
    </source>
</evidence>
<dbReference type="NCBIfam" id="TIGR01241">
    <property type="entry name" value="FtsH_fam"/>
    <property type="match status" value="1"/>
</dbReference>
<dbReference type="SUPFAM" id="SSF140990">
    <property type="entry name" value="FtsH protease domain-like"/>
    <property type="match status" value="1"/>
</dbReference>
<evidence type="ECO:0000256" key="5">
    <source>
        <dbReference type="ARBA" id="ARBA00022723"/>
    </source>
</evidence>
<name>A0A838BMC5_9HYPH</name>
<keyword evidence="9 14" id="KW-0067">ATP-binding</keyword>
<keyword evidence="14" id="KW-1003">Cell membrane</keyword>
<evidence type="ECO:0000256" key="4">
    <source>
        <dbReference type="ARBA" id="ARBA00022692"/>
    </source>
</evidence>
<dbReference type="InterPro" id="IPR005936">
    <property type="entry name" value="FtsH"/>
</dbReference>
<dbReference type="SUPFAM" id="SSF52540">
    <property type="entry name" value="P-loop containing nucleoside triphosphate hydrolases"/>
    <property type="match status" value="1"/>
</dbReference>
<comment type="similarity">
    <text evidence="15">Belongs to the AAA ATPase family.</text>
</comment>
<keyword evidence="11 14" id="KW-0482">Metalloprotease</keyword>
<dbReference type="FunFam" id="1.10.8.60:FF:000001">
    <property type="entry name" value="ATP-dependent zinc metalloprotease FtsH"/>
    <property type="match status" value="1"/>
</dbReference>
<dbReference type="GO" id="GO:0030163">
    <property type="term" value="P:protein catabolic process"/>
    <property type="evidence" value="ECO:0007669"/>
    <property type="project" value="UniProtKB-UniRule"/>
</dbReference>
<dbReference type="PANTHER" id="PTHR23076:SF97">
    <property type="entry name" value="ATP-DEPENDENT ZINC METALLOPROTEASE YME1L1"/>
    <property type="match status" value="1"/>
</dbReference>
<evidence type="ECO:0000256" key="3">
    <source>
        <dbReference type="ARBA" id="ARBA00022670"/>
    </source>
</evidence>
<dbReference type="GO" id="GO:0004176">
    <property type="term" value="F:ATP-dependent peptidase activity"/>
    <property type="evidence" value="ECO:0007669"/>
    <property type="project" value="InterPro"/>
</dbReference>
<keyword evidence="5 14" id="KW-0479">Metal-binding</keyword>
<dbReference type="GO" id="GO:0006508">
    <property type="term" value="P:proteolysis"/>
    <property type="evidence" value="ECO:0007669"/>
    <property type="project" value="UniProtKB-KW"/>
</dbReference>
<evidence type="ECO:0000256" key="6">
    <source>
        <dbReference type="ARBA" id="ARBA00022741"/>
    </source>
</evidence>
<dbReference type="Pfam" id="PF00004">
    <property type="entry name" value="AAA"/>
    <property type="match status" value="1"/>
</dbReference>
<keyword evidence="3 14" id="KW-0645">Protease</keyword>
<keyword evidence="18" id="KW-1185">Reference proteome</keyword>
<comment type="similarity">
    <text evidence="2 14">In the C-terminal section; belongs to the peptidase M41 family.</text>
</comment>
<evidence type="ECO:0000313" key="18">
    <source>
        <dbReference type="Proteomes" id="UP000572984"/>
    </source>
</evidence>
<comment type="caution">
    <text evidence="17">The sequence shown here is derived from an EMBL/GenBank/DDBJ whole genome shotgun (WGS) entry which is preliminary data.</text>
</comment>
<dbReference type="InterPro" id="IPR041569">
    <property type="entry name" value="AAA_lid_3"/>
</dbReference>
<comment type="subunit">
    <text evidence="14">Homohexamer.</text>
</comment>
<keyword evidence="8 14" id="KW-0862">Zinc</keyword>
<feature type="transmembrane region" description="Helical" evidence="14">
    <location>
        <begin position="39"/>
        <end position="57"/>
    </location>
</feature>
<dbReference type="PANTHER" id="PTHR23076">
    <property type="entry name" value="METALLOPROTEASE M41 FTSH"/>
    <property type="match status" value="1"/>
</dbReference>
<accession>A0A838BMC5</accession>
<evidence type="ECO:0000256" key="10">
    <source>
        <dbReference type="ARBA" id="ARBA00022989"/>
    </source>
</evidence>
<reference evidence="17 18" key="1">
    <citation type="submission" date="2020-07" db="EMBL/GenBank/DDBJ databases">
        <title>Draft genome and description of Microvirga mediterraneensis Marseille-Q2068 sp. nov.</title>
        <authorList>
            <person name="Boxberger M."/>
        </authorList>
    </citation>
    <scope>NUCLEOTIDE SEQUENCE [LARGE SCALE GENOMIC DNA]</scope>
    <source>
        <strain evidence="17 18">Marseille-Q2068</strain>
    </source>
</reference>
<evidence type="ECO:0000256" key="7">
    <source>
        <dbReference type="ARBA" id="ARBA00022801"/>
    </source>
</evidence>
<dbReference type="Gene3D" id="1.20.58.760">
    <property type="entry name" value="Peptidase M41"/>
    <property type="match status" value="1"/>
</dbReference>
<keyword evidence="4 14" id="KW-0812">Transmembrane</keyword>
<dbReference type="AlphaFoldDB" id="A0A838BMC5"/>
<dbReference type="CDD" id="cd19501">
    <property type="entry name" value="RecA-like_FtsH"/>
    <property type="match status" value="1"/>
</dbReference>
<sequence length="612" mass="65469">MRQNRLNSGTSKKHTSRYGGAAVTNVLEKARRVLGKKSVAVSAAILILIAAAAAFIGPRLLAEPAAEITYSDFTRDLANKKVQKVLIESGGLSVTMTDRDVFVRMPNGLVSADYIERITAAGAEVDFKKPGFDAAHVASILVPLVLVAAVLVMLAIQTDFKPTSRWPRVIRSLPNRFDDVAGQEEAKGELQEVIAFLRDSEAFTKVGARIPRGLLMVGPPGTGKTLIAKALAGEAGVSFMAVSGSDFSAPLIGIAKGRVSKLFEQARKKAPCLIFIDEIDAIGRKRGGGGSAADREFEATLNQLLVEMDGFNTTAGVIVIGATNRVDVLDPALLRPGRFDRQVHIGLPDITGREAILNVHARNVKLAEGVSLASIAKGTPGFSGADLGNLLNEAAIFAAREGLEEVTRDHLEAARNKIIMGLERRTLVISDEERRLVAVHEAGHALCACLLPASDKVHSATIIPHGQALGLVMRLPEHDRFCIPVEKLEADLIVAMGGRAAEEIVFGAKKVTTGAASDIAHATNIVTKMVTEWGMSPAIGMVRVARSGDSLPREVEQEIRRIIDEMYAAAKTCIEDNRDALDALTEALLEHETIEGDEVRAIVARQEARLAA</sequence>
<keyword evidence="12 14" id="KW-0472">Membrane</keyword>
<dbReference type="GO" id="GO:0016887">
    <property type="term" value="F:ATP hydrolysis activity"/>
    <property type="evidence" value="ECO:0007669"/>
    <property type="project" value="UniProtKB-UniRule"/>
</dbReference>
<evidence type="ECO:0000256" key="2">
    <source>
        <dbReference type="ARBA" id="ARBA00010044"/>
    </source>
</evidence>
<dbReference type="FunFam" id="1.20.58.760:FF:000001">
    <property type="entry name" value="ATP-dependent zinc metalloprotease FtsH"/>
    <property type="match status" value="1"/>
</dbReference>
<feature type="binding site" evidence="14">
    <location>
        <position position="518"/>
    </location>
    <ligand>
        <name>Zn(2+)</name>
        <dbReference type="ChEBI" id="CHEBI:29105"/>
        <note>catalytic</note>
    </ligand>
</feature>